<dbReference type="SMART" id="SM00342">
    <property type="entry name" value="HTH_ARAC"/>
    <property type="match status" value="1"/>
</dbReference>
<dbReference type="PROSITE" id="PS01124">
    <property type="entry name" value="HTH_ARAC_FAMILY_2"/>
    <property type="match status" value="1"/>
</dbReference>
<evidence type="ECO:0000256" key="1">
    <source>
        <dbReference type="ARBA" id="ARBA00023015"/>
    </source>
</evidence>
<evidence type="ECO:0000256" key="2">
    <source>
        <dbReference type="ARBA" id="ARBA00023125"/>
    </source>
</evidence>
<dbReference type="RefSeq" id="WP_188954622.1">
    <property type="nucleotide sequence ID" value="NZ_BMIB01000003.1"/>
</dbReference>
<dbReference type="InterPro" id="IPR018060">
    <property type="entry name" value="HTH_AraC"/>
</dbReference>
<dbReference type="Gene3D" id="1.10.10.60">
    <property type="entry name" value="Homeodomain-like"/>
    <property type="match status" value="1"/>
</dbReference>
<evidence type="ECO:0000259" key="4">
    <source>
        <dbReference type="PROSITE" id="PS01124"/>
    </source>
</evidence>
<dbReference type="Pfam" id="PF02311">
    <property type="entry name" value="AraC_binding"/>
    <property type="match status" value="1"/>
</dbReference>
<dbReference type="EMBL" id="BMIB01000003">
    <property type="protein sequence ID" value="GGH73531.1"/>
    <property type="molecule type" value="Genomic_DNA"/>
</dbReference>
<evidence type="ECO:0000256" key="3">
    <source>
        <dbReference type="ARBA" id="ARBA00023163"/>
    </source>
</evidence>
<keyword evidence="2" id="KW-0238">DNA-binding</keyword>
<feature type="domain" description="HTH araC/xylS-type" evidence="4">
    <location>
        <begin position="205"/>
        <end position="303"/>
    </location>
</feature>
<dbReference type="GO" id="GO:0043565">
    <property type="term" value="F:sequence-specific DNA binding"/>
    <property type="evidence" value="ECO:0007669"/>
    <property type="project" value="InterPro"/>
</dbReference>
<dbReference type="InterPro" id="IPR009057">
    <property type="entry name" value="Homeodomain-like_sf"/>
</dbReference>
<sequence length="307" mass="34781">MQQQETIPFYSTPAFISEFIPAAEMNPFLKPGYADFMIMRIEDMYRHVHRAVPPTRSSTHILLYFTEGRADMQVNNQHYTLLSGQMLTIAAGQVIAFDAWHRDIYNKGYICIFSNQFFAGLLAQTDLQQQLDFLRIYSSPFVDIPTTRQPDLEHLFSRLNTAYQQQGLQQQSLLQAYLLTALLEIKTVYPPHAALGQTAAAHITRQFLEKLSKQIRQEHRVAEYAAMLHISPNHLNKAVKAVTGKSSAAWIDDTLILEAQILLSQTQAGVAQVAAAIGIWDASYFTRLFKKKTGLTPGAYRKKIEIS</sequence>
<dbReference type="SUPFAM" id="SSF46689">
    <property type="entry name" value="Homeodomain-like"/>
    <property type="match status" value="1"/>
</dbReference>
<dbReference type="AlphaFoldDB" id="A0A917MXB3"/>
<dbReference type="SUPFAM" id="SSF51215">
    <property type="entry name" value="Regulatory protein AraC"/>
    <property type="match status" value="1"/>
</dbReference>
<dbReference type="InterPro" id="IPR037923">
    <property type="entry name" value="HTH-like"/>
</dbReference>
<dbReference type="InterPro" id="IPR020449">
    <property type="entry name" value="Tscrpt_reg_AraC-type_HTH"/>
</dbReference>
<reference evidence="5" key="1">
    <citation type="journal article" date="2014" name="Int. J. Syst. Evol. Microbiol.">
        <title>Complete genome sequence of Corynebacterium casei LMG S-19264T (=DSM 44701T), isolated from a smear-ripened cheese.</title>
        <authorList>
            <consortium name="US DOE Joint Genome Institute (JGI-PGF)"/>
            <person name="Walter F."/>
            <person name="Albersmeier A."/>
            <person name="Kalinowski J."/>
            <person name="Ruckert C."/>
        </authorList>
    </citation>
    <scope>NUCLEOTIDE SEQUENCE</scope>
    <source>
        <strain evidence="5">CGMCC 1.15290</strain>
    </source>
</reference>
<proteinExistence type="predicted"/>
<dbReference type="Proteomes" id="UP000627292">
    <property type="component" value="Unassembled WGS sequence"/>
</dbReference>
<dbReference type="PANTHER" id="PTHR43280">
    <property type="entry name" value="ARAC-FAMILY TRANSCRIPTIONAL REGULATOR"/>
    <property type="match status" value="1"/>
</dbReference>
<reference evidence="5" key="2">
    <citation type="submission" date="2020-09" db="EMBL/GenBank/DDBJ databases">
        <authorList>
            <person name="Sun Q."/>
            <person name="Zhou Y."/>
        </authorList>
    </citation>
    <scope>NUCLEOTIDE SEQUENCE</scope>
    <source>
        <strain evidence="5">CGMCC 1.15290</strain>
    </source>
</reference>
<organism evidence="5 6">
    <name type="scientific">Filimonas zeae</name>
    <dbReference type="NCBI Taxonomy" id="1737353"/>
    <lineage>
        <taxon>Bacteria</taxon>
        <taxon>Pseudomonadati</taxon>
        <taxon>Bacteroidota</taxon>
        <taxon>Chitinophagia</taxon>
        <taxon>Chitinophagales</taxon>
        <taxon>Chitinophagaceae</taxon>
        <taxon>Filimonas</taxon>
    </lineage>
</organism>
<dbReference type="Pfam" id="PF12833">
    <property type="entry name" value="HTH_18"/>
    <property type="match status" value="1"/>
</dbReference>
<dbReference type="InterPro" id="IPR003313">
    <property type="entry name" value="AraC-bd"/>
</dbReference>
<evidence type="ECO:0000313" key="5">
    <source>
        <dbReference type="EMBL" id="GGH73531.1"/>
    </source>
</evidence>
<keyword evidence="1" id="KW-0805">Transcription regulation</keyword>
<comment type="caution">
    <text evidence="5">The sequence shown here is derived from an EMBL/GenBank/DDBJ whole genome shotgun (WGS) entry which is preliminary data.</text>
</comment>
<name>A0A917MXB3_9BACT</name>
<protein>
    <recommendedName>
        <fullName evidence="4">HTH araC/xylS-type domain-containing protein</fullName>
    </recommendedName>
</protein>
<dbReference type="PRINTS" id="PR00032">
    <property type="entry name" value="HTHARAC"/>
</dbReference>
<keyword evidence="6" id="KW-1185">Reference proteome</keyword>
<dbReference type="PANTHER" id="PTHR43280:SF32">
    <property type="entry name" value="TRANSCRIPTIONAL REGULATORY PROTEIN"/>
    <property type="match status" value="1"/>
</dbReference>
<keyword evidence="3" id="KW-0804">Transcription</keyword>
<dbReference type="GO" id="GO:0003700">
    <property type="term" value="F:DNA-binding transcription factor activity"/>
    <property type="evidence" value="ECO:0007669"/>
    <property type="project" value="InterPro"/>
</dbReference>
<accession>A0A917MXB3</accession>
<evidence type="ECO:0000313" key="6">
    <source>
        <dbReference type="Proteomes" id="UP000627292"/>
    </source>
</evidence>
<gene>
    <name evidence="5" type="ORF">GCM10011379_35140</name>
</gene>